<organism evidence="2 3">
    <name type="scientific">Ataeniobius toweri</name>
    <dbReference type="NCBI Taxonomy" id="208326"/>
    <lineage>
        <taxon>Eukaryota</taxon>
        <taxon>Metazoa</taxon>
        <taxon>Chordata</taxon>
        <taxon>Craniata</taxon>
        <taxon>Vertebrata</taxon>
        <taxon>Euteleostomi</taxon>
        <taxon>Actinopterygii</taxon>
        <taxon>Neopterygii</taxon>
        <taxon>Teleostei</taxon>
        <taxon>Neoteleostei</taxon>
        <taxon>Acanthomorphata</taxon>
        <taxon>Ovalentaria</taxon>
        <taxon>Atherinomorphae</taxon>
        <taxon>Cyprinodontiformes</taxon>
        <taxon>Goodeidae</taxon>
        <taxon>Ataeniobius</taxon>
    </lineage>
</organism>
<evidence type="ECO:0000313" key="3">
    <source>
        <dbReference type="Proteomes" id="UP001345963"/>
    </source>
</evidence>
<comment type="caution">
    <text evidence="2">The sequence shown here is derived from an EMBL/GenBank/DDBJ whole genome shotgun (WGS) entry which is preliminary data.</text>
</comment>
<proteinExistence type="predicted"/>
<evidence type="ECO:0000256" key="1">
    <source>
        <dbReference type="SAM" id="MobiDB-lite"/>
    </source>
</evidence>
<protein>
    <submittedName>
        <fullName evidence="2">Uncharacterized protein</fullName>
    </submittedName>
</protein>
<keyword evidence="3" id="KW-1185">Reference proteome</keyword>
<feature type="region of interest" description="Disordered" evidence="1">
    <location>
        <begin position="161"/>
        <end position="180"/>
    </location>
</feature>
<accession>A0ABU7AR13</accession>
<reference evidence="2 3" key="1">
    <citation type="submission" date="2021-07" db="EMBL/GenBank/DDBJ databases">
        <authorList>
            <person name="Palmer J.M."/>
        </authorList>
    </citation>
    <scope>NUCLEOTIDE SEQUENCE [LARGE SCALE GENOMIC DNA]</scope>
    <source>
        <strain evidence="2 3">AT_MEX2019</strain>
        <tissue evidence="2">Muscle</tissue>
    </source>
</reference>
<dbReference type="Proteomes" id="UP001345963">
    <property type="component" value="Unassembled WGS sequence"/>
</dbReference>
<feature type="region of interest" description="Disordered" evidence="1">
    <location>
        <begin position="1"/>
        <end position="100"/>
    </location>
</feature>
<sequence>MVCPTLPPKWEKAEPAPVENKARVSGGLDRGGESGPPSGRGSLSWRRGASASRSRACAARETMSSRPKRGYQQKFVPVLENPQEHLGDQGEWGKGIEKGPGPLVHQCVAAQRTDTVHQGEPEGTVNRISRGKQVHLHSAEGRPNAIHHLWVKLPLPLKRHLPAKTESPQRRSADPEYRPP</sequence>
<dbReference type="EMBL" id="JAHUTI010023215">
    <property type="protein sequence ID" value="MED6240181.1"/>
    <property type="molecule type" value="Genomic_DNA"/>
</dbReference>
<evidence type="ECO:0000313" key="2">
    <source>
        <dbReference type="EMBL" id="MED6240181.1"/>
    </source>
</evidence>
<feature type="compositionally biased region" description="Low complexity" evidence="1">
    <location>
        <begin position="35"/>
        <end position="60"/>
    </location>
</feature>
<name>A0ABU7AR13_9TELE</name>
<gene>
    <name evidence="2" type="ORF">ATANTOWER_017138</name>
</gene>
<feature type="compositionally biased region" description="Basic and acidic residues" evidence="1">
    <location>
        <begin position="167"/>
        <end position="180"/>
    </location>
</feature>